<feature type="transmembrane region" description="Helical" evidence="1">
    <location>
        <begin position="51"/>
        <end position="76"/>
    </location>
</feature>
<feature type="transmembrane region" description="Helical" evidence="1">
    <location>
        <begin position="97"/>
        <end position="120"/>
    </location>
</feature>
<proteinExistence type="predicted"/>
<reference evidence="3" key="1">
    <citation type="journal article" date="2019" name="Int. J. Syst. Evol. Microbiol.">
        <title>The Global Catalogue of Microorganisms (GCM) 10K type strain sequencing project: providing services to taxonomists for standard genome sequencing and annotation.</title>
        <authorList>
            <consortium name="The Broad Institute Genomics Platform"/>
            <consortium name="The Broad Institute Genome Sequencing Center for Infectious Disease"/>
            <person name="Wu L."/>
            <person name="Ma J."/>
        </authorList>
    </citation>
    <scope>NUCLEOTIDE SEQUENCE [LARGE SCALE GENOMIC DNA]</scope>
    <source>
        <strain evidence="3">CCUG 73951</strain>
    </source>
</reference>
<comment type="caution">
    <text evidence="2">The sequence shown here is derived from an EMBL/GenBank/DDBJ whole genome shotgun (WGS) entry which is preliminary data.</text>
</comment>
<feature type="transmembrane region" description="Helical" evidence="1">
    <location>
        <begin position="161"/>
        <end position="179"/>
    </location>
</feature>
<feature type="transmembrane region" description="Helical" evidence="1">
    <location>
        <begin position="132"/>
        <end position="149"/>
    </location>
</feature>
<evidence type="ECO:0000313" key="2">
    <source>
        <dbReference type="EMBL" id="MFC7322522.1"/>
    </source>
</evidence>
<evidence type="ECO:0000313" key="3">
    <source>
        <dbReference type="Proteomes" id="UP001596494"/>
    </source>
</evidence>
<sequence>MWAICFRECKDLFKGFKPVLIISILLGMAMVSTRLGAAFPDEIEGVTQKEMYTSGLTLTITLFGILFVFALSHSVVNKEIESKTIRFLVTKTSRNRILLGKFMGTVLFWLIIIGTCFTFITLTSRMFHLTNYIEIMIFLLYSISAAFLLSNTVPKSSQSMFIGLILALAIPGLSLWAYFSERWYIMWLKYVTPYYYTELAFPLQGVPLLFAALFIVLSLYLFKRRDF</sequence>
<evidence type="ECO:0000256" key="1">
    <source>
        <dbReference type="SAM" id="Phobius"/>
    </source>
</evidence>
<feature type="transmembrane region" description="Helical" evidence="1">
    <location>
        <begin position="20"/>
        <end position="39"/>
    </location>
</feature>
<gene>
    <name evidence="2" type="ORF">ACFQMN_16790</name>
</gene>
<dbReference type="Proteomes" id="UP001596494">
    <property type="component" value="Unassembled WGS sequence"/>
</dbReference>
<dbReference type="RefSeq" id="WP_289214902.1">
    <property type="nucleotide sequence ID" value="NZ_JAPVRC010000002.1"/>
</dbReference>
<dbReference type="EMBL" id="JBHTBY010000017">
    <property type="protein sequence ID" value="MFC7322522.1"/>
    <property type="molecule type" value="Genomic_DNA"/>
</dbReference>
<keyword evidence="1" id="KW-0812">Transmembrane</keyword>
<protein>
    <submittedName>
        <fullName evidence="2">ABC transporter permease</fullName>
    </submittedName>
</protein>
<name>A0ABW2K8Q8_9BACI</name>
<keyword evidence="1" id="KW-0472">Membrane</keyword>
<keyword evidence="3" id="KW-1185">Reference proteome</keyword>
<keyword evidence="1" id="KW-1133">Transmembrane helix</keyword>
<accession>A0ABW2K8Q8</accession>
<organism evidence="2 3">
    <name type="scientific">Halobacillus campisalis</name>
    <dbReference type="NCBI Taxonomy" id="435909"/>
    <lineage>
        <taxon>Bacteria</taxon>
        <taxon>Bacillati</taxon>
        <taxon>Bacillota</taxon>
        <taxon>Bacilli</taxon>
        <taxon>Bacillales</taxon>
        <taxon>Bacillaceae</taxon>
        <taxon>Halobacillus</taxon>
    </lineage>
</organism>
<feature type="transmembrane region" description="Helical" evidence="1">
    <location>
        <begin position="199"/>
        <end position="222"/>
    </location>
</feature>